<evidence type="ECO:0000313" key="1">
    <source>
        <dbReference type="EMBL" id="RUL97097.1"/>
    </source>
</evidence>
<evidence type="ECO:0000313" key="2">
    <source>
        <dbReference type="Proteomes" id="UP000273611"/>
    </source>
</evidence>
<accession>A0A3S0RI83</accession>
<reference evidence="1 2" key="1">
    <citation type="journal article" date="2015" name="Int. J. Syst. Evol. Microbiol.">
        <title>Rhizobium anhuiense sp. nov., isolated from effective nodules of Vicia faba and Pisum sativum.</title>
        <authorList>
            <person name="Zhang Y.J."/>
            <person name="Zheng W.T."/>
            <person name="Everall I."/>
            <person name="Young J.P."/>
            <person name="Zhang X.X."/>
            <person name="Tian C.F."/>
            <person name="Sui X.H."/>
            <person name="Wang E.T."/>
            <person name="Chen W.X."/>
        </authorList>
    </citation>
    <scope>NUCLEOTIDE SEQUENCE [LARGE SCALE GENOMIC DNA]</scope>
    <source>
        <strain evidence="1 2">CCBAU 23252</strain>
    </source>
</reference>
<comment type="caution">
    <text evidence="1">The sequence shown here is derived from an EMBL/GenBank/DDBJ whole genome shotgun (WGS) entry which is preliminary data.</text>
</comment>
<dbReference type="RefSeq" id="WP_127431497.1">
    <property type="nucleotide sequence ID" value="NZ_BMFI01000017.1"/>
</dbReference>
<dbReference type="AlphaFoldDB" id="A0A3S0RI83"/>
<proteinExistence type="predicted"/>
<name>A0A3S0RI83_9HYPH</name>
<dbReference type="EMBL" id="RIBW01000018">
    <property type="protein sequence ID" value="RUL97097.1"/>
    <property type="molecule type" value="Genomic_DNA"/>
</dbReference>
<organism evidence="1 2">
    <name type="scientific">Rhizobium anhuiense</name>
    <dbReference type="NCBI Taxonomy" id="1184720"/>
    <lineage>
        <taxon>Bacteria</taxon>
        <taxon>Pseudomonadati</taxon>
        <taxon>Pseudomonadota</taxon>
        <taxon>Alphaproteobacteria</taxon>
        <taxon>Hyphomicrobiales</taxon>
        <taxon>Rhizobiaceae</taxon>
        <taxon>Rhizobium/Agrobacterium group</taxon>
        <taxon>Rhizobium</taxon>
    </lineage>
</organism>
<dbReference type="Proteomes" id="UP000273611">
    <property type="component" value="Unassembled WGS sequence"/>
</dbReference>
<sequence>MDLVKVHTWQLMCRRRHRPVFHQETNEPARAIYIFGRQTIGLPAARATASVLRKAANDIVVNLCDGNLRAL</sequence>
<protein>
    <submittedName>
        <fullName evidence="1">Uncharacterized protein</fullName>
    </submittedName>
</protein>
<gene>
    <name evidence="1" type="ORF">EEQ99_28890</name>
</gene>